<reference evidence="1 2" key="1">
    <citation type="submission" date="2010-10" db="EMBL/GenBank/DDBJ databases">
        <authorList>
            <consortium name="The Broad Institute Genome Sequencing Platform"/>
            <person name="Ward D."/>
            <person name="Earl A."/>
            <person name="Feldgarden M."/>
            <person name="Young S.K."/>
            <person name="Gargeya S."/>
            <person name="Zeng Q."/>
            <person name="Alvarado L."/>
            <person name="Berlin A."/>
            <person name="Bochicchio J."/>
            <person name="Chapman S.B."/>
            <person name="Chen Z."/>
            <person name="Freedman E."/>
            <person name="Gellesch M."/>
            <person name="Goldberg J."/>
            <person name="Griggs A."/>
            <person name="Gujja S."/>
            <person name="Heilman E."/>
            <person name="Heiman D."/>
            <person name="Howarth C."/>
            <person name="Mehta T."/>
            <person name="Neiman D."/>
            <person name="Pearson M."/>
            <person name="Roberts A."/>
            <person name="Saif S."/>
            <person name="Shea T."/>
            <person name="Shenoy N."/>
            <person name="Sisk P."/>
            <person name="Stolte C."/>
            <person name="Sykes S."/>
            <person name="White J."/>
            <person name="Yandava C."/>
            <person name="Allen-Vercoe E."/>
            <person name="Sibley C."/>
            <person name="Ambrose C.E."/>
            <person name="Strauss J."/>
            <person name="Daigneault M."/>
            <person name="Haas B."/>
            <person name="Nusbaum C."/>
            <person name="Birren B."/>
        </authorList>
    </citation>
    <scope>NUCLEOTIDE SEQUENCE [LARGE SCALE GENOMIC DNA]</scope>
    <source>
        <strain evidence="1 2">3_1_6</strain>
    </source>
</reference>
<dbReference type="AlphaFoldDB" id="S2LKN1"/>
<accession>S2LKN1</accession>
<comment type="caution">
    <text evidence="1">The sequence shown here is derived from an EMBL/GenBank/DDBJ whole genome shotgun (WGS) entry which is preliminary data.</text>
</comment>
<evidence type="ECO:0000313" key="2">
    <source>
        <dbReference type="Proteomes" id="UP000006034"/>
    </source>
</evidence>
<organism evidence="1 2">
    <name type="scientific">Bilophila wadsworthia (strain 3_1_6)</name>
    <dbReference type="NCBI Taxonomy" id="563192"/>
    <lineage>
        <taxon>Bacteria</taxon>
        <taxon>Pseudomonadati</taxon>
        <taxon>Thermodesulfobacteriota</taxon>
        <taxon>Desulfovibrionia</taxon>
        <taxon>Desulfovibrionales</taxon>
        <taxon>Desulfovibrionaceae</taxon>
        <taxon>Bilophila</taxon>
    </lineage>
</organism>
<dbReference type="HOGENOM" id="CLU_1567664_0_0_7"/>
<reference evidence="1 2" key="2">
    <citation type="submission" date="2013-04" db="EMBL/GenBank/DDBJ databases">
        <title>The Genome Sequence of Bilophila wadsworthia 3_1_6.</title>
        <authorList>
            <consortium name="The Broad Institute Genomics Platform"/>
            <person name="Earl A."/>
            <person name="Ward D."/>
            <person name="Feldgarden M."/>
            <person name="Gevers D."/>
            <person name="Sibley C."/>
            <person name="Strauss J."/>
            <person name="Allen-Vercoe E."/>
            <person name="Walker B."/>
            <person name="Young S."/>
            <person name="Zeng Q."/>
            <person name="Gargeya S."/>
            <person name="Fitzgerald M."/>
            <person name="Haas B."/>
            <person name="Abouelleil A."/>
            <person name="Allen A.W."/>
            <person name="Alvarado L."/>
            <person name="Arachchi H.M."/>
            <person name="Berlin A.M."/>
            <person name="Chapman S.B."/>
            <person name="Gainer-Dewar J."/>
            <person name="Goldberg J."/>
            <person name="Griggs A."/>
            <person name="Gujja S."/>
            <person name="Hansen M."/>
            <person name="Howarth C."/>
            <person name="Imamovic A."/>
            <person name="Ireland A."/>
            <person name="Larimer J."/>
            <person name="McCowan C."/>
            <person name="Murphy C."/>
            <person name="Pearson M."/>
            <person name="Poon T.W."/>
            <person name="Priest M."/>
            <person name="Roberts A."/>
            <person name="Saif S."/>
            <person name="Shea T."/>
            <person name="Sisk P."/>
            <person name="Sykes S."/>
            <person name="Wortman J."/>
            <person name="Nusbaum C."/>
            <person name="Birren B."/>
        </authorList>
    </citation>
    <scope>NUCLEOTIDE SEQUENCE [LARGE SCALE GENOMIC DNA]</scope>
    <source>
        <strain evidence="1 2">3_1_6</strain>
    </source>
</reference>
<dbReference type="EMBL" id="ADCP02000001">
    <property type="protein sequence ID" value="EPC05799.1"/>
    <property type="molecule type" value="Genomic_DNA"/>
</dbReference>
<evidence type="ECO:0000313" key="1">
    <source>
        <dbReference type="EMBL" id="EPC05799.1"/>
    </source>
</evidence>
<gene>
    <name evidence="1" type="ORF">HMPREF0179_05084</name>
</gene>
<proteinExistence type="predicted"/>
<name>S2LKN1_BILW3</name>
<protein>
    <submittedName>
        <fullName evidence="1">Uncharacterized protein</fullName>
    </submittedName>
</protein>
<keyword evidence="2" id="KW-1185">Reference proteome</keyword>
<sequence length="170" mass="18489">MFAALSGVASFHRACLLAQDFTHEPACQTGDSAPQGRFRHQPEQMVHPPFAWQLASFPSLPVCGEEAPYCPLRNFATLRAYSPEIKAQQAIFAFLPVYPALSALVGSRMPDYRGIFLRGHGSQTSTHYGTVVHSSVSLGGLQGMVFGRFRPLSIQGGNMEYNSGTRPSAN</sequence>
<dbReference type="Proteomes" id="UP000006034">
    <property type="component" value="Unassembled WGS sequence"/>
</dbReference>